<keyword evidence="2" id="KW-1185">Reference proteome</keyword>
<evidence type="ECO:0000313" key="2">
    <source>
        <dbReference type="Proteomes" id="UP001228905"/>
    </source>
</evidence>
<dbReference type="Gene3D" id="3.40.50.450">
    <property type="match status" value="1"/>
</dbReference>
<comment type="caution">
    <text evidence="1">The sequence shown here is derived from an EMBL/GenBank/DDBJ whole genome shotgun (WGS) entry which is preliminary data.</text>
</comment>
<evidence type="ECO:0000313" key="1">
    <source>
        <dbReference type="EMBL" id="MDQ0463603.1"/>
    </source>
</evidence>
<dbReference type="RefSeq" id="WP_307347650.1">
    <property type="nucleotide sequence ID" value="NZ_JAUSVS010000002.1"/>
</dbReference>
<dbReference type="EMBL" id="JAUSVS010000002">
    <property type="protein sequence ID" value="MDQ0463603.1"/>
    <property type="molecule type" value="Genomic_DNA"/>
</dbReference>
<reference evidence="1 2" key="1">
    <citation type="submission" date="2023-07" db="EMBL/GenBank/DDBJ databases">
        <title>Genomic Encyclopedia of Type Strains, Phase IV (KMG-IV): sequencing the most valuable type-strain genomes for metagenomic binning, comparative biology and taxonomic classification.</title>
        <authorList>
            <person name="Goeker M."/>
        </authorList>
    </citation>
    <scope>NUCLEOTIDE SEQUENCE [LARGE SCALE GENOMIC DNA]</scope>
    <source>
        <strain evidence="1 2">DSM 18695</strain>
    </source>
</reference>
<dbReference type="InterPro" id="IPR007710">
    <property type="entry name" value="Nucleoside_deoxyribTrfase"/>
</dbReference>
<accession>A0ABU0IR20</accession>
<proteinExistence type="predicted"/>
<dbReference type="Proteomes" id="UP001228905">
    <property type="component" value="Unassembled WGS sequence"/>
</dbReference>
<protein>
    <submittedName>
        <fullName evidence="1">Nucleoside 2-deoxyribosyltransferase</fullName>
    </submittedName>
</protein>
<gene>
    <name evidence="1" type="ORF">QO010_001374</name>
</gene>
<name>A0ABU0IR20_9CAUL</name>
<organism evidence="1 2">
    <name type="scientific">Caulobacter ginsengisoli</name>
    <dbReference type="NCBI Taxonomy" id="400775"/>
    <lineage>
        <taxon>Bacteria</taxon>
        <taxon>Pseudomonadati</taxon>
        <taxon>Pseudomonadota</taxon>
        <taxon>Alphaproteobacteria</taxon>
        <taxon>Caulobacterales</taxon>
        <taxon>Caulobacteraceae</taxon>
        <taxon>Caulobacter</taxon>
    </lineage>
</organism>
<sequence length="186" mass="20544">MAKRIQTLYLAGPENTLPDAGEHSLLQIALCQAMGFDLLKADPIEGPDLTEVRAREIYAERVSRMRRADAGLINLTPFRGPTADPAAAFEAGFIAGLGRPVFAWLNITEEDDGELRDRIASHVGARLESDGSWRDPDGCMIEDFGLPESLMLWAESRRLFVVLTDDPLRDLTGLQLCLEALGEYQD</sequence>
<dbReference type="Pfam" id="PF05014">
    <property type="entry name" value="Nuc_deoxyrib_tr"/>
    <property type="match status" value="1"/>
</dbReference>
<dbReference type="SUPFAM" id="SSF52309">
    <property type="entry name" value="N-(deoxy)ribosyltransferase-like"/>
    <property type="match status" value="1"/>
</dbReference>